<evidence type="ECO:0000256" key="2">
    <source>
        <dbReference type="ARBA" id="ARBA00010463"/>
    </source>
</evidence>
<evidence type="ECO:0000256" key="3">
    <source>
        <dbReference type="ARBA" id="ARBA00023136"/>
    </source>
</evidence>
<dbReference type="Pfam" id="PF10167">
    <property type="entry name" value="BORCS8"/>
    <property type="match status" value="1"/>
</dbReference>
<feature type="compositionally biased region" description="Polar residues" evidence="5">
    <location>
        <begin position="86"/>
        <end position="97"/>
    </location>
</feature>
<dbReference type="OrthoDB" id="19830at2759"/>
<accession>A0A9E7GKN2</accession>
<feature type="region of interest" description="Disordered" evidence="5">
    <location>
        <begin position="86"/>
        <end position="107"/>
    </location>
</feature>
<protein>
    <submittedName>
        <fullName evidence="6">Uncharacterized protein</fullName>
    </submittedName>
</protein>
<dbReference type="AlphaFoldDB" id="A0A9E7GKN2"/>
<gene>
    <name evidence="6" type="ORF">MUK42_34027</name>
</gene>
<dbReference type="GO" id="GO:0005765">
    <property type="term" value="C:lysosomal membrane"/>
    <property type="evidence" value="ECO:0007669"/>
    <property type="project" value="UniProtKB-SubCell"/>
</dbReference>
<keyword evidence="4" id="KW-0458">Lysosome</keyword>
<dbReference type="Proteomes" id="UP001055439">
    <property type="component" value="Chromosome 6"/>
</dbReference>
<evidence type="ECO:0000256" key="1">
    <source>
        <dbReference type="ARBA" id="ARBA00004656"/>
    </source>
</evidence>
<evidence type="ECO:0000313" key="7">
    <source>
        <dbReference type="Proteomes" id="UP001055439"/>
    </source>
</evidence>
<evidence type="ECO:0000256" key="5">
    <source>
        <dbReference type="SAM" id="MobiDB-lite"/>
    </source>
</evidence>
<evidence type="ECO:0000256" key="4">
    <source>
        <dbReference type="ARBA" id="ARBA00023228"/>
    </source>
</evidence>
<evidence type="ECO:0000313" key="6">
    <source>
        <dbReference type="EMBL" id="URE13917.1"/>
    </source>
</evidence>
<sequence>MLHGFARLDGFFLNVKEGVDEMIKFLANEPSVGLFFVEQHARTSMPYLLGLKDKVGEKIHEVTLHTEDIEDSICSVRYVVTATTDTEGDELTSSNLRDAQVDKTVMT</sequence>
<proteinExistence type="inferred from homology"/>
<comment type="similarity">
    <text evidence="2">Belongs to the BORCS8 family.</text>
</comment>
<keyword evidence="3" id="KW-0472">Membrane</keyword>
<keyword evidence="7" id="KW-1185">Reference proteome</keyword>
<dbReference type="PANTHER" id="PTHR21146">
    <property type="entry name" value="MEF2B PROTEIN"/>
    <property type="match status" value="1"/>
</dbReference>
<organism evidence="6 7">
    <name type="scientific">Musa troglodytarum</name>
    <name type="common">fe'i banana</name>
    <dbReference type="NCBI Taxonomy" id="320322"/>
    <lineage>
        <taxon>Eukaryota</taxon>
        <taxon>Viridiplantae</taxon>
        <taxon>Streptophyta</taxon>
        <taxon>Embryophyta</taxon>
        <taxon>Tracheophyta</taxon>
        <taxon>Spermatophyta</taxon>
        <taxon>Magnoliopsida</taxon>
        <taxon>Liliopsida</taxon>
        <taxon>Zingiberales</taxon>
        <taxon>Musaceae</taxon>
        <taxon>Musa</taxon>
    </lineage>
</organism>
<reference evidence="6" key="1">
    <citation type="submission" date="2022-05" db="EMBL/GenBank/DDBJ databases">
        <title>The Musa troglodytarum L. genome provides insights into the mechanism of non-climacteric behaviour and enrichment of carotenoids.</title>
        <authorList>
            <person name="Wang J."/>
        </authorList>
    </citation>
    <scope>NUCLEOTIDE SEQUENCE</scope>
    <source>
        <tissue evidence="6">Leaf</tissue>
    </source>
</reference>
<dbReference type="EMBL" id="CP097508">
    <property type="protein sequence ID" value="URE13917.1"/>
    <property type="molecule type" value="Genomic_DNA"/>
</dbReference>
<comment type="subcellular location">
    <subcellularLocation>
        <location evidence="1">Lysosome membrane</location>
    </subcellularLocation>
</comment>
<dbReference type="InterPro" id="IPR019320">
    <property type="entry name" value="BORCS8"/>
</dbReference>
<name>A0A9E7GKN2_9LILI</name>
<dbReference type="PANTHER" id="PTHR21146:SF0">
    <property type="entry name" value="BLOC-1-RELATED COMPLEX SUBUNIT 8"/>
    <property type="match status" value="1"/>
</dbReference>